<sequence>MKAAQNVRQQRRRQGPNADLVRAQKTNAKCKRRLAIKKNHVSLSSHYREALYFTNKFSLEADIGKVEILCCYCSALYFPRERTAEDIYQFTSCCYKGSIMLLPLLPFSEELKSLFLNEHLLSQTFYKNIHNFNSALVFASVVTTKYGQHTNFRATILFKYKDAQEYRINHSANIKLDSTLLLLLDSMLRQINPYAHAYRMMRDAYQEENDTAI</sequence>
<dbReference type="Proteomes" id="UP000789366">
    <property type="component" value="Unassembled WGS sequence"/>
</dbReference>
<proteinExistence type="predicted"/>
<evidence type="ECO:0000313" key="1">
    <source>
        <dbReference type="EMBL" id="CAG8466465.1"/>
    </source>
</evidence>
<evidence type="ECO:0000313" key="2">
    <source>
        <dbReference type="Proteomes" id="UP000789366"/>
    </source>
</evidence>
<accession>A0ACA9KET1</accession>
<gene>
    <name evidence="1" type="ORF">SPELUC_LOCUS1495</name>
</gene>
<reference evidence="1" key="1">
    <citation type="submission" date="2021-06" db="EMBL/GenBank/DDBJ databases">
        <authorList>
            <person name="Kallberg Y."/>
            <person name="Tangrot J."/>
            <person name="Rosling A."/>
        </authorList>
    </citation>
    <scope>NUCLEOTIDE SEQUENCE</scope>
    <source>
        <strain evidence="1">28 12/20/2015</strain>
    </source>
</reference>
<protein>
    <submittedName>
        <fullName evidence="1">922_t:CDS:1</fullName>
    </submittedName>
</protein>
<dbReference type="EMBL" id="CAJVPW010000810">
    <property type="protein sequence ID" value="CAG8466465.1"/>
    <property type="molecule type" value="Genomic_DNA"/>
</dbReference>
<comment type="caution">
    <text evidence="1">The sequence shown here is derived from an EMBL/GenBank/DDBJ whole genome shotgun (WGS) entry which is preliminary data.</text>
</comment>
<organism evidence="1 2">
    <name type="scientific">Cetraspora pellucida</name>
    <dbReference type="NCBI Taxonomy" id="1433469"/>
    <lineage>
        <taxon>Eukaryota</taxon>
        <taxon>Fungi</taxon>
        <taxon>Fungi incertae sedis</taxon>
        <taxon>Mucoromycota</taxon>
        <taxon>Glomeromycotina</taxon>
        <taxon>Glomeromycetes</taxon>
        <taxon>Diversisporales</taxon>
        <taxon>Gigasporaceae</taxon>
        <taxon>Cetraspora</taxon>
    </lineage>
</organism>
<keyword evidence="2" id="KW-1185">Reference proteome</keyword>
<name>A0ACA9KET1_9GLOM</name>